<comment type="caution">
    <text evidence="1">The sequence shown here is derived from an EMBL/GenBank/DDBJ whole genome shotgun (WGS) entry which is preliminary data.</text>
</comment>
<dbReference type="Proteomes" id="UP000283975">
    <property type="component" value="Unassembled WGS sequence"/>
</dbReference>
<organism evidence="1 2">
    <name type="scientific">Enterocloster bolteae</name>
    <dbReference type="NCBI Taxonomy" id="208479"/>
    <lineage>
        <taxon>Bacteria</taxon>
        <taxon>Bacillati</taxon>
        <taxon>Bacillota</taxon>
        <taxon>Clostridia</taxon>
        <taxon>Lachnospirales</taxon>
        <taxon>Lachnospiraceae</taxon>
        <taxon>Enterocloster</taxon>
    </lineage>
</organism>
<name>A0A414ASY4_9FIRM</name>
<evidence type="ECO:0000313" key="1">
    <source>
        <dbReference type="EMBL" id="RHC54672.1"/>
    </source>
</evidence>
<gene>
    <name evidence="1" type="ORF">DW839_18410</name>
</gene>
<protein>
    <recommendedName>
        <fullName evidence="3">AP2 domain-containing protein</fullName>
    </recommendedName>
</protein>
<dbReference type="AlphaFoldDB" id="A0A414ASY4"/>
<reference evidence="1 2" key="1">
    <citation type="submission" date="2018-08" db="EMBL/GenBank/DDBJ databases">
        <title>A genome reference for cultivated species of the human gut microbiota.</title>
        <authorList>
            <person name="Zou Y."/>
            <person name="Xue W."/>
            <person name="Luo G."/>
        </authorList>
    </citation>
    <scope>NUCLEOTIDE SEQUENCE [LARGE SCALE GENOMIC DNA]</scope>
    <source>
        <strain evidence="1 2">AM35-14</strain>
    </source>
</reference>
<evidence type="ECO:0008006" key="3">
    <source>
        <dbReference type="Google" id="ProtNLM"/>
    </source>
</evidence>
<accession>A0A414ASY4</accession>
<proteinExistence type="predicted"/>
<evidence type="ECO:0000313" key="2">
    <source>
        <dbReference type="Proteomes" id="UP000283975"/>
    </source>
</evidence>
<sequence length="252" mass="29291">MNERIGEVSLNHFGTEMKIVKYVDSGNIDVQFLDDNCYIYHNATYSNFKSGCIKNPYDKSVFGVGYIGVGKYQTRINGVNTMYYNTWCDMLRRCYHEGVKEKFSAYFGICTVCNRWLNLQDFGEWFQANRYDCNERLHIDKDILYPGNKVYSPDTCLLVPQRINMLFLNKPNKRGLPNGIEVIKSGKYSVVYSGEKLGIYNTLNDAYCVYAEAKKNAIIRIANKYCKIIPNKLYRALLEYEVRINIDKNYVA</sequence>
<dbReference type="EMBL" id="QSHZ01000020">
    <property type="protein sequence ID" value="RHC54672.1"/>
    <property type="molecule type" value="Genomic_DNA"/>
</dbReference>